<dbReference type="AlphaFoldDB" id="A0A3P6R7I8"/>
<evidence type="ECO:0000259" key="6">
    <source>
        <dbReference type="PROSITE" id="PS50929"/>
    </source>
</evidence>
<accession>A0A3P6R7I8</accession>
<dbReference type="GO" id="GO:0005743">
    <property type="term" value="C:mitochondrial inner membrane"/>
    <property type="evidence" value="ECO:0007669"/>
    <property type="project" value="TreeGrafter"/>
</dbReference>
<feature type="domain" description="ABC transmembrane type-1" evidence="6">
    <location>
        <begin position="1"/>
        <end position="202"/>
    </location>
</feature>
<dbReference type="InterPro" id="IPR011527">
    <property type="entry name" value="ABC1_TM_dom"/>
</dbReference>
<dbReference type="OrthoDB" id="6500128at2759"/>
<evidence type="ECO:0000313" key="7">
    <source>
        <dbReference type="EMBL" id="VDK49365.1"/>
    </source>
</evidence>
<evidence type="ECO:0000313" key="8">
    <source>
        <dbReference type="Proteomes" id="UP000271889"/>
    </source>
</evidence>
<proteinExistence type="predicted"/>
<evidence type="ECO:0000256" key="4">
    <source>
        <dbReference type="ARBA" id="ARBA00023136"/>
    </source>
</evidence>
<keyword evidence="4 5" id="KW-0472">Membrane</keyword>
<evidence type="ECO:0000256" key="3">
    <source>
        <dbReference type="ARBA" id="ARBA00022989"/>
    </source>
</evidence>
<dbReference type="Proteomes" id="UP000271889">
    <property type="component" value="Unassembled WGS sequence"/>
</dbReference>
<dbReference type="InterPro" id="IPR039421">
    <property type="entry name" value="Type_1_exporter"/>
</dbReference>
<dbReference type="PANTHER" id="PTHR43394:SF27">
    <property type="entry name" value="ATP-DEPENDENT TRANSLOCASE ABCB1-LIKE"/>
    <property type="match status" value="1"/>
</dbReference>
<dbReference type="InterPro" id="IPR036640">
    <property type="entry name" value="ABC1_TM_sf"/>
</dbReference>
<protein>
    <recommendedName>
        <fullName evidence="6">ABC transmembrane type-1 domain-containing protein</fullName>
    </recommendedName>
</protein>
<keyword evidence="2 5" id="KW-0812">Transmembrane</keyword>
<evidence type="ECO:0000256" key="1">
    <source>
        <dbReference type="ARBA" id="ARBA00004141"/>
    </source>
</evidence>
<gene>
    <name evidence="7" type="ORF">CGOC_LOCUS1506</name>
</gene>
<evidence type="ECO:0000256" key="5">
    <source>
        <dbReference type="SAM" id="Phobius"/>
    </source>
</evidence>
<feature type="transmembrane region" description="Helical" evidence="5">
    <location>
        <begin position="137"/>
        <end position="159"/>
    </location>
</feature>
<dbReference type="Pfam" id="PF00664">
    <property type="entry name" value="ABC_membrane"/>
    <property type="match status" value="1"/>
</dbReference>
<keyword evidence="8" id="KW-1185">Reference proteome</keyword>
<reference evidence="7 8" key="1">
    <citation type="submission" date="2018-11" db="EMBL/GenBank/DDBJ databases">
        <authorList>
            <consortium name="Pathogen Informatics"/>
        </authorList>
    </citation>
    <scope>NUCLEOTIDE SEQUENCE [LARGE SCALE GENOMIC DNA]</scope>
</reference>
<dbReference type="PANTHER" id="PTHR43394">
    <property type="entry name" value="ATP-DEPENDENT PERMEASE MDL1, MITOCHONDRIAL"/>
    <property type="match status" value="1"/>
</dbReference>
<feature type="transmembrane region" description="Helical" evidence="5">
    <location>
        <begin position="35"/>
        <end position="55"/>
    </location>
</feature>
<evidence type="ECO:0000256" key="2">
    <source>
        <dbReference type="ARBA" id="ARBA00022692"/>
    </source>
</evidence>
<dbReference type="PROSITE" id="PS50929">
    <property type="entry name" value="ABC_TM1F"/>
    <property type="match status" value="1"/>
</dbReference>
<feature type="transmembrane region" description="Helical" evidence="5">
    <location>
        <begin position="61"/>
        <end position="78"/>
    </location>
</feature>
<dbReference type="CDD" id="cd18577">
    <property type="entry name" value="ABC_6TM_Pgp_ABCB1_D1_like"/>
    <property type="match status" value="1"/>
</dbReference>
<dbReference type="GO" id="GO:0015421">
    <property type="term" value="F:ABC-type oligopeptide transporter activity"/>
    <property type="evidence" value="ECO:0007669"/>
    <property type="project" value="TreeGrafter"/>
</dbReference>
<keyword evidence="3 5" id="KW-1133">Transmembrane helix</keyword>
<name>A0A3P6R7I8_CYLGO</name>
<organism evidence="7 8">
    <name type="scientific">Cylicostephanus goldi</name>
    <name type="common">Nematode worm</name>
    <dbReference type="NCBI Taxonomy" id="71465"/>
    <lineage>
        <taxon>Eukaryota</taxon>
        <taxon>Metazoa</taxon>
        <taxon>Ecdysozoa</taxon>
        <taxon>Nematoda</taxon>
        <taxon>Chromadorea</taxon>
        <taxon>Rhabditida</taxon>
        <taxon>Rhabditina</taxon>
        <taxon>Rhabditomorpha</taxon>
        <taxon>Strongyloidea</taxon>
        <taxon>Strongylidae</taxon>
        <taxon>Cylicostephanus</taxon>
    </lineage>
</organism>
<sequence length="264" mass="28742">MRQDMSWFDTQQVGSLTNRMSSGAEKLKAGIGDKMGLLISALGSFISGIALGFYLSWKMTLVMMITVPVLLAAMIISAKMISRASKSETYAYSTAGGLANEVISGIRTVMSFNAQPFEIHRYEKELKTARKLGIHKGVVLGVFAGLNVFLLFAAMAVAFWYGTTLVVKDEISPGTVFAVFWAVLVGTRRFGDAIPQMGVILGAKLAAADIFAVIDRVPDIDSSKMEGFTPEEITGRLSFTNVHFTYPARPTVKILDDVSYEVKL</sequence>
<dbReference type="Gene3D" id="1.20.1560.10">
    <property type="entry name" value="ABC transporter type 1, transmembrane domain"/>
    <property type="match status" value="1"/>
</dbReference>
<dbReference type="EMBL" id="UYRV01002854">
    <property type="protein sequence ID" value="VDK49365.1"/>
    <property type="molecule type" value="Genomic_DNA"/>
</dbReference>
<comment type="subcellular location">
    <subcellularLocation>
        <location evidence="1">Membrane</location>
        <topology evidence="1">Multi-pass membrane protein</topology>
    </subcellularLocation>
</comment>
<dbReference type="GO" id="GO:0090374">
    <property type="term" value="P:oligopeptide export from mitochondrion"/>
    <property type="evidence" value="ECO:0007669"/>
    <property type="project" value="TreeGrafter"/>
</dbReference>
<dbReference type="SUPFAM" id="SSF90123">
    <property type="entry name" value="ABC transporter transmembrane region"/>
    <property type="match status" value="1"/>
</dbReference>
<dbReference type="GO" id="GO:0005524">
    <property type="term" value="F:ATP binding"/>
    <property type="evidence" value="ECO:0007669"/>
    <property type="project" value="InterPro"/>
</dbReference>
<feature type="transmembrane region" description="Helical" evidence="5">
    <location>
        <begin position="171"/>
        <end position="187"/>
    </location>
</feature>